<evidence type="ECO:0000259" key="1">
    <source>
        <dbReference type="Pfam" id="PF01814"/>
    </source>
</evidence>
<proteinExistence type="predicted"/>
<sequence>MQILEPQQFATWNEPIDMLYACHGKVKRFCHQLSLLPDYLEKNGINQAVLNDIKIILQYFNQAAPLHHDDEEKDFFPALMAKRPETKSKVAELERQHLDLHKNWSELSKQLEALIAQKTDKIDSALIQRFISGYANHIAIEEPLFELGKQYLSETELNAIGQVMSKRRHP</sequence>
<dbReference type="Proteomes" id="UP000189114">
    <property type="component" value="Unassembled WGS sequence"/>
</dbReference>
<protein>
    <recommendedName>
        <fullName evidence="1">Hemerythrin-like domain-containing protein</fullName>
    </recommendedName>
</protein>
<dbReference type="Gene3D" id="1.20.120.520">
    <property type="entry name" value="nmb1532 protein domain like"/>
    <property type="match status" value="1"/>
</dbReference>
<organism evidence="2 3">
    <name type="scientific">Rodentibacter caecimuris</name>
    <dbReference type="NCBI Taxonomy" id="1796644"/>
    <lineage>
        <taxon>Bacteria</taxon>
        <taxon>Pseudomonadati</taxon>
        <taxon>Pseudomonadota</taxon>
        <taxon>Gammaproteobacteria</taxon>
        <taxon>Pasteurellales</taxon>
        <taxon>Pasteurellaceae</taxon>
        <taxon>Rodentibacter</taxon>
    </lineage>
</organism>
<dbReference type="RefSeq" id="WP_077586924.1">
    <property type="nucleotide sequence ID" value="NZ_MLAE01000031.1"/>
</dbReference>
<dbReference type="InterPro" id="IPR012312">
    <property type="entry name" value="Hemerythrin-like"/>
</dbReference>
<dbReference type="Pfam" id="PF01814">
    <property type="entry name" value="Hemerythrin"/>
    <property type="match status" value="1"/>
</dbReference>
<name>A0A1V3KKE7_9PAST</name>
<feature type="domain" description="Hemerythrin-like" evidence="1">
    <location>
        <begin position="15"/>
        <end position="142"/>
    </location>
</feature>
<evidence type="ECO:0000313" key="3">
    <source>
        <dbReference type="Proteomes" id="UP000189114"/>
    </source>
</evidence>
<comment type="caution">
    <text evidence="2">The sequence shown here is derived from an EMBL/GenBank/DDBJ whole genome shotgun (WGS) entry which is preliminary data.</text>
</comment>
<evidence type="ECO:0000313" key="2">
    <source>
        <dbReference type="EMBL" id="OOF78131.1"/>
    </source>
</evidence>
<dbReference type="CDD" id="cd12108">
    <property type="entry name" value="Hr-like"/>
    <property type="match status" value="1"/>
</dbReference>
<reference evidence="3" key="1">
    <citation type="submission" date="2016-10" db="EMBL/GenBank/DDBJ databases">
        <title>Rodentibacter gen. nov. and new species.</title>
        <authorList>
            <person name="Christensen H."/>
        </authorList>
    </citation>
    <scope>NUCLEOTIDE SEQUENCE [LARGE SCALE GENOMIC DNA]</scope>
    <source>
        <strain evidence="3">Ppn152</strain>
    </source>
</reference>
<accession>A0A1V3KKE7</accession>
<dbReference type="EMBL" id="MLAE01000031">
    <property type="protein sequence ID" value="OOF78131.1"/>
    <property type="molecule type" value="Genomic_DNA"/>
</dbReference>
<gene>
    <name evidence="2" type="ORF">BKG96_07235</name>
</gene>
<dbReference type="AlphaFoldDB" id="A0A1V3KKE7"/>